<keyword evidence="6" id="KW-1185">Reference proteome</keyword>
<evidence type="ECO:0000256" key="1">
    <source>
        <dbReference type="ARBA" id="ARBA00022679"/>
    </source>
</evidence>
<accession>A0ABZ3C6B9</accession>
<sequence>MPEDADDLGKYSATPQALARRVAQQFVMKPYVWSALSVNVHGERHLDDLQAPFIIVANHSSHVDTTVIFGSLPRRLSRNLAAGAAADYFFKQKIKSLPTRLFFNAYPIDRGGMRAHQGMSGKLLDEGVPLLIYPEGTRSRTGAMAKFKNGVAALSIQHDVPVLPIALVGAYAAMPYGQNLPVPGRPPVHIVFGHPQRALPGESAPRYTERLYNKVVELHDTTARAYGMPTQADFQRQVALRAAAARNVELPPLPPQPPLPLQDPHPGEPAGGTDAPPA</sequence>
<feature type="domain" description="Phospholipid/glycerol acyltransferase" evidence="4">
    <location>
        <begin position="53"/>
        <end position="170"/>
    </location>
</feature>
<evidence type="ECO:0000259" key="4">
    <source>
        <dbReference type="SMART" id="SM00563"/>
    </source>
</evidence>
<evidence type="ECO:0000313" key="5">
    <source>
        <dbReference type="EMBL" id="WZW98317.1"/>
    </source>
</evidence>
<organism evidence="5 6">
    <name type="scientific">Propioniciclava soli</name>
    <dbReference type="NCBI Taxonomy" id="2775081"/>
    <lineage>
        <taxon>Bacteria</taxon>
        <taxon>Bacillati</taxon>
        <taxon>Actinomycetota</taxon>
        <taxon>Actinomycetes</taxon>
        <taxon>Propionibacteriales</taxon>
        <taxon>Propionibacteriaceae</taxon>
        <taxon>Propioniciclava</taxon>
    </lineage>
</organism>
<dbReference type="GO" id="GO:0016746">
    <property type="term" value="F:acyltransferase activity"/>
    <property type="evidence" value="ECO:0007669"/>
    <property type="project" value="UniProtKB-KW"/>
</dbReference>
<feature type="region of interest" description="Disordered" evidence="3">
    <location>
        <begin position="249"/>
        <end position="278"/>
    </location>
</feature>
<name>A0ABZ3C6B9_9ACTN</name>
<feature type="compositionally biased region" description="Pro residues" evidence="3">
    <location>
        <begin position="251"/>
        <end position="263"/>
    </location>
</feature>
<proteinExistence type="predicted"/>
<evidence type="ECO:0000256" key="3">
    <source>
        <dbReference type="SAM" id="MobiDB-lite"/>
    </source>
</evidence>
<dbReference type="SUPFAM" id="SSF69593">
    <property type="entry name" value="Glycerol-3-phosphate (1)-acyltransferase"/>
    <property type="match status" value="1"/>
</dbReference>
<dbReference type="PANTHER" id="PTHR10434">
    <property type="entry name" value="1-ACYL-SN-GLYCEROL-3-PHOSPHATE ACYLTRANSFERASE"/>
    <property type="match status" value="1"/>
</dbReference>
<dbReference type="PANTHER" id="PTHR10434:SF11">
    <property type="entry name" value="1-ACYL-SN-GLYCEROL-3-PHOSPHATE ACYLTRANSFERASE"/>
    <property type="match status" value="1"/>
</dbReference>
<dbReference type="Proteomes" id="UP001434337">
    <property type="component" value="Chromosome"/>
</dbReference>
<dbReference type="Pfam" id="PF01553">
    <property type="entry name" value="Acyltransferase"/>
    <property type="match status" value="1"/>
</dbReference>
<keyword evidence="2 5" id="KW-0012">Acyltransferase</keyword>
<evidence type="ECO:0000313" key="6">
    <source>
        <dbReference type="Proteomes" id="UP001434337"/>
    </source>
</evidence>
<protein>
    <submittedName>
        <fullName evidence="5">Lysophospholipid acyltransferase family protein</fullName>
    </submittedName>
</protein>
<dbReference type="EMBL" id="CP115965">
    <property type="protein sequence ID" value="WZW98317.1"/>
    <property type="molecule type" value="Genomic_DNA"/>
</dbReference>
<dbReference type="InterPro" id="IPR002123">
    <property type="entry name" value="Plipid/glycerol_acylTrfase"/>
</dbReference>
<gene>
    <name evidence="5" type="ORF">PCC79_15720</name>
</gene>
<dbReference type="RefSeq" id="WP_342372387.1">
    <property type="nucleotide sequence ID" value="NZ_CP115965.1"/>
</dbReference>
<dbReference type="CDD" id="cd07989">
    <property type="entry name" value="LPLAT_AGPAT-like"/>
    <property type="match status" value="1"/>
</dbReference>
<dbReference type="SMART" id="SM00563">
    <property type="entry name" value="PlsC"/>
    <property type="match status" value="1"/>
</dbReference>
<keyword evidence="1" id="KW-0808">Transferase</keyword>
<reference evidence="5 6" key="1">
    <citation type="journal article" date="2023" name="Environ Microbiome">
        <title>A coral-associated actinobacterium mitigates coral bleaching under heat stress.</title>
        <authorList>
            <person name="Li J."/>
            <person name="Zou Y."/>
            <person name="Li Q."/>
            <person name="Zhang J."/>
            <person name="Bourne D.G."/>
            <person name="Lyu Y."/>
            <person name="Liu C."/>
            <person name="Zhang S."/>
        </authorList>
    </citation>
    <scope>NUCLEOTIDE SEQUENCE [LARGE SCALE GENOMIC DNA]</scope>
    <source>
        <strain evidence="5 6">SCSIO 13291</strain>
    </source>
</reference>
<evidence type="ECO:0000256" key="2">
    <source>
        <dbReference type="ARBA" id="ARBA00023315"/>
    </source>
</evidence>